<gene>
    <name evidence="8" type="ORF">PODLI_1B014095</name>
</gene>
<dbReference type="GO" id="GO:0030246">
    <property type="term" value="F:carbohydrate binding"/>
    <property type="evidence" value="ECO:0007669"/>
    <property type="project" value="UniProtKB-KW"/>
</dbReference>
<name>A0AA35KVC9_9SAUR</name>
<evidence type="ECO:0000313" key="8">
    <source>
        <dbReference type="EMBL" id="CAI5784950.1"/>
    </source>
</evidence>
<dbReference type="Proteomes" id="UP001178461">
    <property type="component" value="Chromosome 9"/>
</dbReference>
<comment type="subcellular location">
    <subcellularLocation>
        <location evidence="1">Secreted</location>
    </subcellularLocation>
</comment>
<dbReference type="InterPro" id="IPR016187">
    <property type="entry name" value="CTDL_fold"/>
</dbReference>
<evidence type="ECO:0000259" key="7">
    <source>
        <dbReference type="PROSITE" id="PS50041"/>
    </source>
</evidence>
<proteinExistence type="predicted"/>
<dbReference type="InterPro" id="IPR050111">
    <property type="entry name" value="C-type_lectin/snaclec_domain"/>
</dbReference>
<dbReference type="CDD" id="cd03590">
    <property type="entry name" value="CLECT_DC-SIGN_like"/>
    <property type="match status" value="1"/>
</dbReference>
<dbReference type="Pfam" id="PF00059">
    <property type="entry name" value="Lectin_C"/>
    <property type="match status" value="1"/>
</dbReference>
<organism evidence="8 9">
    <name type="scientific">Podarcis lilfordi</name>
    <name type="common">Lilford's wall lizard</name>
    <dbReference type="NCBI Taxonomy" id="74358"/>
    <lineage>
        <taxon>Eukaryota</taxon>
        <taxon>Metazoa</taxon>
        <taxon>Chordata</taxon>
        <taxon>Craniata</taxon>
        <taxon>Vertebrata</taxon>
        <taxon>Euteleostomi</taxon>
        <taxon>Lepidosauria</taxon>
        <taxon>Squamata</taxon>
        <taxon>Bifurcata</taxon>
        <taxon>Unidentata</taxon>
        <taxon>Episquamata</taxon>
        <taxon>Laterata</taxon>
        <taxon>Lacertibaenia</taxon>
        <taxon>Lacertidae</taxon>
        <taxon>Podarcis</taxon>
    </lineage>
</organism>
<dbReference type="EMBL" id="OX395134">
    <property type="protein sequence ID" value="CAI5784950.1"/>
    <property type="molecule type" value="Genomic_DNA"/>
</dbReference>
<dbReference type="InterPro" id="IPR016186">
    <property type="entry name" value="C-type_lectin-like/link_sf"/>
</dbReference>
<evidence type="ECO:0000256" key="3">
    <source>
        <dbReference type="ARBA" id="ARBA00022734"/>
    </source>
</evidence>
<dbReference type="SMART" id="SM00034">
    <property type="entry name" value="CLECT"/>
    <property type="match status" value="1"/>
</dbReference>
<feature type="region of interest" description="Disordered" evidence="5">
    <location>
        <begin position="1"/>
        <end position="36"/>
    </location>
</feature>
<evidence type="ECO:0000256" key="5">
    <source>
        <dbReference type="SAM" id="MobiDB-lite"/>
    </source>
</evidence>
<dbReference type="AlphaFoldDB" id="A0AA35KVC9"/>
<dbReference type="GO" id="GO:0005576">
    <property type="term" value="C:extracellular region"/>
    <property type="evidence" value="ECO:0007669"/>
    <property type="project" value="UniProtKB-SubCell"/>
</dbReference>
<dbReference type="PROSITE" id="PS00615">
    <property type="entry name" value="C_TYPE_LECTIN_1"/>
    <property type="match status" value="1"/>
</dbReference>
<dbReference type="InterPro" id="IPR018378">
    <property type="entry name" value="C-type_lectin_CS"/>
</dbReference>
<keyword evidence="4" id="KW-1015">Disulfide bond</keyword>
<keyword evidence="3" id="KW-0430">Lectin</keyword>
<keyword evidence="6" id="KW-0812">Transmembrane</keyword>
<dbReference type="PROSITE" id="PS50041">
    <property type="entry name" value="C_TYPE_LECTIN_2"/>
    <property type="match status" value="1"/>
</dbReference>
<evidence type="ECO:0000256" key="1">
    <source>
        <dbReference type="ARBA" id="ARBA00004613"/>
    </source>
</evidence>
<keyword evidence="6" id="KW-1133">Transmembrane helix</keyword>
<feature type="domain" description="C-type lectin" evidence="7">
    <location>
        <begin position="152"/>
        <end position="270"/>
    </location>
</feature>
<feature type="transmembrane region" description="Helical" evidence="6">
    <location>
        <begin position="48"/>
        <end position="69"/>
    </location>
</feature>
<dbReference type="Gene3D" id="3.10.100.10">
    <property type="entry name" value="Mannose-Binding Protein A, subunit A"/>
    <property type="match status" value="1"/>
</dbReference>
<accession>A0AA35KVC9</accession>
<keyword evidence="2" id="KW-0964">Secreted</keyword>
<reference evidence="8" key="1">
    <citation type="submission" date="2022-12" db="EMBL/GenBank/DDBJ databases">
        <authorList>
            <person name="Alioto T."/>
            <person name="Alioto T."/>
            <person name="Gomez Garrido J."/>
        </authorList>
    </citation>
    <scope>NUCLEOTIDE SEQUENCE</scope>
</reference>
<sequence length="278" mass="31832">MAPKPKAKPKAKAPPKKKAPTPGSPSPPPPPPPRKPIVLLMNETRVKVVWTVITIAIITLIAVAIGMGVSYRKLKRAPKDPRTDPLITLRSTMAASLNRPKINSENAMQVAEEVKTLPDHLEEAEKAYKKRKLKYQSFFLKGGKSSGRWDAFGRNLYYISKGKKSWYDAENFCESRDAHLASILTDEEQNFVTSLLSDPTWIGLTDETEEGKWEWTDGSRFKKEYWSHNEPPHRQQNREIEEDCVSIVPASNNYNWNDAYCHEQRRWVCKENLDIEEL</sequence>
<feature type="compositionally biased region" description="Basic residues" evidence="5">
    <location>
        <begin position="1"/>
        <end position="19"/>
    </location>
</feature>
<dbReference type="InterPro" id="IPR033989">
    <property type="entry name" value="CD209-like_CTLD"/>
</dbReference>
<evidence type="ECO:0000256" key="6">
    <source>
        <dbReference type="SAM" id="Phobius"/>
    </source>
</evidence>
<keyword evidence="6" id="KW-0472">Membrane</keyword>
<protein>
    <recommendedName>
        <fullName evidence="7">C-type lectin domain-containing protein</fullName>
    </recommendedName>
</protein>
<evidence type="ECO:0000256" key="2">
    <source>
        <dbReference type="ARBA" id="ARBA00022525"/>
    </source>
</evidence>
<feature type="compositionally biased region" description="Pro residues" evidence="5">
    <location>
        <begin position="22"/>
        <end position="35"/>
    </location>
</feature>
<dbReference type="InterPro" id="IPR001304">
    <property type="entry name" value="C-type_lectin-like"/>
</dbReference>
<dbReference type="PANTHER" id="PTHR22803">
    <property type="entry name" value="MANNOSE, PHOSPHOLIPASE, LECTIN RECEPTOR RELATED"/>
    <property type="match status" value="1"/>
</dbReference>
<keyword evidence="9" id="KW-1185">Reference proteome</keyword>
<evidence type="ECO:0000313" key="9">
    <source>
        <dbReference type="Proteomes" id="UP001178461"/>
    </source>
</evidence>
<evidence type="ECO:0000256" key="4">
    <source>
        <dbReference type="ARBA" id="ARBA00023157"/>
    </source>
</evidence>
<dbReference type="SUPFAM" id="SSF56436">
    <property type="entry name" value="C-type lectin-like"/>
    <property type="match status" value="1"/>
</dbReference>